<dbReference type="EMBL" id="JAHYIQ010000011">
    <property type="protein sequence ID" value="KAK1127891.1"/>
    <property type="molecule type" value="Genomic_DNA"/>
</dbReference>
<comment type="caution">
    <text evidence="1">The sequence shown here is derived from an EMBL/GenBank/DDBJ whole genome shotgun (WGS) entry which is preliminary data.</text>
</comment>
<gene>
    <name evidence="1" type="ORF">K0M31_003385</name>
</gene>
<proteinExistence type="predicted"/>
<dbReference type="Proteomes" id="UP001177670">
    <property type="component" value="Unassembled WGS sequence"/>
</dbReference>
<accession>A0AA40FZS2</accession>
<sequence>MQTHLAACARGAGCIHTSIAATRDDAGHHLTGSPLMKLLPDQQAATEDGERERDARLYQRAETTTGHCPCRTLGTRWLGSGPLPPWINCHAKTHDG</sequence>
<dbReference type="AlphaFoldDB" id="A0AA40FZS2"/>
<evidence type="ECO:0000313" key="2">
    <source>
        <dbReference type="Proteomes" id="UP001177670"/>
    </source>
</evidence>
<reference evidence="1" key="1">
    <citation type="submission" date="2021-10" db="EMBL/GenBank/DDBJ databases">
        <title>Melipona bicolor Genome sequencing and assembly.</title>
        <authorList>
            <person name="Araujo N.S."/>
            <person name="Arias M.C."/>
        </authorList>
    </citation>
    <scope>NUCLEOTIDE SEQUENCE</scope>
    <source>
        <strain evidence="1">USP_2M_L1-L4_2017</strain>
        <tissue evidence="1">Whole body</tissue>
    </source>
</reference>
<protein>
    <submittedName>
        <fullName evidence="1">Uncharacterized protein</fullName>
    </submittedName>
</protein>
<evidence type="ECO:0000313" key="1">
    <source>
        <dbReference type="EMBL" id="KAK1127891.1"/>
    </source>
</evidence>
<name>A0AA40FZS2_9HYME</name>
<organism evidence="1 2">
    <name type="scientific">Melipona bicolor</name>
    <dbReference type="NCBI Taxonomy" id="60889"/>
    <lineage>
        <taxon>Eukaryota</taxon>
        <taxon>Metazoa</taxon>
        <taxon>Ecdysozoa</taxon>
        <taxon>Arthropoda</taxon>
        <taxon>Hexapoda</taxon>
        <taxon>Insecta</taxon>
        <taxon>Pterygota</taxon>
        <taxon>Neoptera</taxon>
        <taxon>Endopterygota</taxon>
        <taxon>Hymenoptera</taxon>
        <taxon>Apocrita</taxon>
        <taxon>Aculeata</taxon>
        <taxon>Apoidea</taxon>
        <taxon>Anthophila</taxon>
        <taxon>Apidae</taxon>
        <taxon>Melipona</taxon>
    </lineage>
</organism>
<keyword evidence="2" id="KW-1185">Reference proteome</keyword>